<dbReference type="Proteomes" id="UP000289411">
    <property type="component" value="Unassembled WGS sequence"/>
</dbReference>
<reference evidence="1 2" key="1">
    <citation type="submission" date="2018-09" db="EMBL/GenBank/DDBJ databases">
        <authorList>
            <person name="Grouzdev D.S."/>
            <person name="Krutkina M.S."/>
        </authorList>
    </citation>
    <scope>NUCLEOTIDE SEQUENCE [LARGE SCALE GENOMIC DNA]</scope>
    <source>
        <strain evidence="1 2">RmlP001</strain>
    </source>
</reference>
<gene>
    <name evidence="1" type="ORF">D3272_21505</name>
</gene>
<keyword evidence="2" id="KW-1185">Reference proteome</keyword>
<dbReference type="RefSeq" id="WP_129221273.1">
    <property type="nucleotide sequence ID" value="NZ_QYBC01000021.1"/>
</dbReference>
<comment type="caution">
    <text evidence="1">The sequence shown here is derived from an EMBL/GenBank/DDBJ whole genome shotgun (WGS) entry which is preliminary data.</text>
</comment>
<evidence type="ECO:0000313" key="1">
    <source>
        <dbReference type="EMBL" id="RYB02262.1"/>
    </source>
</evidence>
<keyword evidence="1" id="KW-0808">Transferase</keyword>
<protein>
    <submittedName>
        <fullName evidence="1">Histidine kinase</fullName>
    </submittedName>
</protein>
<organism evidence="1 2">
    <name type="scientific">Lichenibacterium ramalinae</name>
    <dbReference type="NCBI Taxonomy" id="2316527"/>
    <lineage>
        <taxon>Bacteria</taxon>
        <taxon>Pseudomonadati</taxon>
        <taxon>Pseudomonadota</taxon>
        <taxon>Alphaproteobacteria</taxon>
        <taxon>Hyphomicrobiales</taxon>
        <taxon>Lichenihabitantaceae</taxon>
        <taxon>Lichenibacterium</taxon>
    </lineage>
</organism>
<dbReference type="GO" id="GO:0016301">
    <property type="term" value="F:kinase activity"/>
    <property type="evidence" value="ECO:0007669"/>
    <property type="project" value="UniProtKB-KW"/>
</dbReference>
<accession>A0A4Q2R781</accession>
<dbReference type="AlphaFoldDB" id="A0A4Q2R781"/>
<evidence type="ECO:0000313" key="2">
    <source>
        <dbReference type="Proteomes" id="UP000289411"/>
    </source>
</evidence>
<proteinExistence type="predicted"/>
<sequence>MPSFFRFLIVVAVLAALAYGAMLALVASVQPVTRPMEQAIPAAKLNPPKS</sequence>
<reference evidence="1 2" key="2">
    <citation type="submission" date="2019-02" db="EMBL/GenBank/DDBJ databases">
        <title>'Lichenibacterium ramalinii' gen. nov. sp. nov., 'Lichenibacterium minor' gen. nov. sp. nov.</title>
        <authorList>
            <person name="Pankratov T."/>
        </authorList>
    </citation>
    <scope>NUCLEOTIDE SEQUENCE [LARGE SCALE GENOMIC DNA]</scope>
    <source>
        <strain evidence="1 2">RmlP001</strain>
    </source>
</reference>
<name>A0A4Q2R781_9HYPH</name>
<keyword evidence="1" id="KW-0418">Kinase</keyword>
<dbReference type="EMBL" id="QYBC01000021">
    <property type="protein sequence ID" value="RYB02262.1"/>
    <property type="molecule type" value="Genomic_DNA"/>
</dbReference>